<reference evidence="1" key="1">
    <citation type="submission" date="2017-05" db="EMBL/GenBank/DDBJ databases">
        <authorList>
            <person name="Varghese N."/>
            <person name="Submissions S."/>
        </authorList>
    </citation>
    <scope>NUCLEOTIDE SEQUENCE</scope>
    <source>
        <strain evidence="1">DSM 45262</strain>
    </source>
</reference>
<organism evidence="1 2">
    <name type="scientific">Laceyella tengchongensis</name>
    <dbReference type="NCBI Taxonomy" id="574699"/>
    <lineage>
        <taxon>Bacteria</taxon>
        <taxon>Bacillati</taxon>
        <taxon>Bacillota</taxon>
        <taxon>Bacilli</taxon>
        <taxon>Bacillales</taxon>
        <taxon>Thermoactinomycetaceae</taxon>
        <taxon>Laceyella</taxon>
    </lineage>
</organism>
<evidence type="ECO:0000313" key="2">
    <source>
        <dbReference type="Proteomes" id="UP001157946"/>
    </source>
</evidence>
<gene>
    <name evidence="1" type="ORF">SAMN06265361_102458</name>
</gene>
<dbReference type="AlphaFoldDB" id="A0AA46AEK8"/>
<evidence type="ECO:0000313" key="1">
    <source>
        <dbReference type="EMBL" id="SMP13394.1"/>
    </source>
</evidence>
<dbReference type="EMBL" id="FXTU01000002">
    <property type="protein sequence ID" value="SMP13394.1"/>
    <property type="molecule type" value="Genomic_DNA"/>
</dbReference>
<proteinExistence type="predicted"/>
<comment type="caution">
    <text evidence="1">The sequence shown here is derived from an EMBL/GenBank/DDBJ whole genome shotgun (WGS) entry which is preliminary data.</text>
</comment>
<dbReference type="Proteomes" id="UP001157946">
    <property type="component" value="Unassembled WGS sequence"/>
</dbReference>
<keyword evidence="2" id="KW-1185">Reference proteome</keyword>
<accession>A0AA46AEK8</accession>
<name>A0AA46AEK8_9BACL</name>
<sequence length="37" mass="4083">MIDPPFVMNPLNRQWNHSLLDTARNSVYGSVPGVGQA</sequence>
<protein>
    <submittedName>
        <fullName evidence="1">Uncharacterized protein</fullName>
    </submittedName>
</protein>